<feature type="transmembrane region" description="Helical" evidence="7">
    <location>
        <begin position="544"/>
        <end position="563"/>
    </location>
</feature>
<dbReference type="GO" id="GO:0006813">
    <property type="term" value="P:potassium ion transport"/>
    <property type="evidence" value="ECO:0007669"/>
    <property type="project" value="InterPro"/>
</dbReference>
<gene>
    <name evidence="9" type="ORF">MNBD_PLANCTO03-1061</name>
</gene>
<feature type="transmembrane region" description="Helical" evidence="7">
    <location>
        <begin position="479"/>
        <end position="498"/>
    </location>
</feature>
<dbReference type="EMBL" id="UOGK01000507">
    <property type="protein sequence ID" value="VAX41230.1"/>
    <property type="molecule type" value="Genomic_DNA"/>
</dbReference>
<evidence type="ECO:0000256" key="4">
    <source>
        <dbReference type="ARBA" id="ARBA00022737"/>
    </source>
</evidence>
<feature type="transmembrane region" description="Helical" evidence="7">
    <location>
        <begin position="518"/>
        <end position="537"/>
    </location>
</feature>
<name>A0A3B1DZP4_9ZZZZ</name>
<dbReference type="AlphaFoldDB" id="A0A3B1DZP4"/>
<dbReference type="Gene3D" id="3.30.70.1450">
    <property type="entry name" value="Regulator of K+ conductance, C-terminal domain"/>
    <property type="match status" value="2"/>
</dbReference>
<dbReference type="InterPro" id="IPR004680">
    <property type="entry name" value="Cit_transptr-like_dom"/>
</dbReference>
<dbReference type="PROSITE" id="PS51202">
    <property type="entry name" value="RCK_C"/>
    <property type="match status" value="2"/>
</dbReference>
<reference evidence="9" key="1">
    <citation type="submission" date="2018-06" db="EMBL/GenBank/DDBJ databases">
        <authorList>
            <person name="Zhirakovskaya E."/>
        </authorList>
    </citation>
    <scope>NUCLEOTIDE SEQUENCE</scope>
</reference>
<feature type="domain" description="RCK C-terminal" evidence="8">
    <location>
        <begin position="310"/>
        <end position="396"/>
    </location>
</feature>
<dbReference type="Pfam" id="PF02080">
    <property type="entry name" value="TrkA_C"/>
    <property type="match status" value="2"/>
</dbReference>
<protein>
    <submittedName>
        <fullName evidence="9">Sulfate permease, Trk-type</fullName>
    </submittedName>
</protein>
<dbReference type="InterPro" id="IPR036721">
    <property type="entry name" value="RCK_C_sf"/>
</dbReference>
<evidence type="ECO:0000256" key="5">
    <source>
        <dbReference type="ARBA" id="ARBA00022989"/>
    </source>
</evidence>
<feature type="transmembrane region" description="Helical" evidence="7">
    <location>
        <begin position="31"/>
        <end position="50"/>
    </location>
</feature>
<dbReference type="PANTHER" id="PTHR43652:SF2">
    <property type="entry name" value="BASIC AMINO ACID ANTIPORTER YFCC-RELATED"/>
    <property type="match status" value="1"/>
</dbReference>
<feature type="transmembrane region" description="Helical" evidence="7">
    <location>
        <begin position="190"/>
        <end position="210"/>
    </location>
</feature>
<feature type="transmembrane region" description="Helical" evidence="7">
    <location>
        <begin position="101"/>
        <end position="120"/>
    </location>
</feature>
<keyword evidence="5 7" id="KW-1133">Transmembrane helix</keyword>
<dbReference type="FunFam" id="3.30.70.1450:FF:000009">
    <property type="entry name" value="SLC13 family permease"/>
    <property type="match status" value="1"/>
</dbReference>
<feature type="transmembrane region" description="Helical" evidence="7">
    <location>
        <begin position="6"/>
        <end position="24"/>
    </location>
</feature>
<comment type="subcellular location">
    <subcellularLocation>
        <location evidence="1">Membrane</location>
        <topology evidence="1">Multi-pass membrane protein</topology>
    </subcellularLocation>
</comment>
<feature type="transmembrane region" description="Helical" evidence="7">
    <location>
        <begin position="569"/>
        <end position="594"/>
    </location>
</feature>
<proteinExistence type="predicted"/>
<evidence type="ECO:0000256" key="2">
    <source>
        <dbReference type="ARBA" id="ARBA00022448"/>
    </source>
</evidence>
<feature type="transmembrane region" description="Helical" evidence="7">
    <location>
        <begin position="606"/>
        <end position="626"/>
    </location>
</feature>
<organism evidence="9">
    <name type="scientific">hydrothermal vent metagenome</name>
    <dbReference type="NCBI Taxonomy" id="652676"/>
    <lineage>
        <taxon>unclassified sequences</taxon>
        <taxon>metagenomes</taxon>
        <taxon>ecological metagenomes</taxon>
    </lineage>
</organism>
<keyword evidence="2" id="KW-0813">Transport</keyword>
<accession>A0A3B1DZP4</accession>
<dbReference type="InterPro" id="IPR051679">
    <property type="entry name" value="DASS-Related_Transporters"/>
</dbReference>
<dbReference type="Pfam" id="PF03600">
    <property type="entry name" value="CitMHS"/>
    <property type="match status" value="1"/>
</dbReference>
<dbReference type="GO" id="GO:0005886">
    <property type="term" value="C:plasma membrane"/>
    <property type="evidence" value="ECO:0007669"/>
    <property type="project" value="TreeGrafter"/>
</dbReference>
<feature type="transmembrane region" description="Helical" evidence="7">
    <location>
        <begin position="56"/>
        <end position="80"/>
    </location>
</feature>
<dbReference type="SUPFAM" id="SSF116726">
    <property type="entry name" value="TrkA C-terminal domain-like"/>
    <property type="match status" value="2"/>
</dbReference>
<keyword evidence="4" id="KW-0677">Repeat</keyword>
<evidence type="ECO:0000256" key="7">
    <source>
        <dbReference type="SAM" id="Phobius"/>
    </source>
</evidence>
<evidence type="ECO:0000256" key="6">
    <source>
        <dbReference type="ARBA" id="ARBA00023136"/>
    </source>
</evidence>
<evidence type="ECO:0000256" key="1">
    <source>
        <dbReference type="ARBA" id="ARBA00004141"/>
    </source>
</evidence>
<sequence>MIWETWYTLGVVGMLVVALVSNRVGTDTAMIGALTLLMVAGIIEPAKAVMGFADPAVLTIAALFVIACGLSETGATAALAQKLLGRPKGGISARFRLMIPVAVMSAFMNNTPIVVMYLPIVSDWARKLRISPSRLFMPLSFAAIMGGSCTLIGTSTNLAVNQLYLSYFADNTTYLSETFGLTSPSTAKQFWWIAVIGLPMTIVGIVFVAVGAKWLLPQRVAPDTGEIERRRYTVEMLVEEGTPIVGKTIEQAGLRHLPGLFLSEIERDGNLLRAVGPETILEANDRLIFVGVVDSVADLLKIRGLVPATDQVKKVETDRHARTLVEAVVSHESPLVRRNIRESQFRTRYNAAIIAVHRGGERVEGKIGDIVLQPGDTLLLSTHASFIETYHNSDHFYLISGVEGAREVFHERAGLALGIMALLILLMTMPTGRLFGALNTRFGLDLPAGGIAPLTAAFLCATLMVWTRCCTGTLARRSISWQVILVIGAAIGIGKAMYESGAADAIAEVIFSATGNMGPHGLLFIFSLLTAVFCQLVTNKGAAVLLFPVAMALAAETNGGLGVNPEPFVITLTATAAGNYLTPVGCVINLMVYGPGGYRFTDYLRLGLPLTLMVAGLSAWLAPMAFPFHPGG</sequence>
<evidence type="ECO:0000313" key="9">
    <source>
        <dbReference type="EMBL" id="VAX41230.1"/>
    </source>
</evidence>
<keyword evidence="6 7" id="KW-0472">Membrane</keyword>
<evidence type="ECO:0000259" key="8">
    <source>
        <dbReference type="PROSITE" id="PS51202"/>
    </source>
</evidence>
<feature type="transmembrane region" description="Helical" evidence="7">
    <location>
        <begin position="448"/>
        <end position="467"/>
    </location>
</feature>
<dbReference type="InterPro" id="IPR006037">
    <property type="entry name" value="RCK_C"/>
</dbReference>
<feature type="transmembrane region" description="Helical" evidence="7">
    <location>
        <begin position="415"/>
        <end position="436"/>
    </location>
</feature>
<dbReference type="PANTHER" id="PTHR43652">
    <property type="entry name" value="BASIC AMINO ACID ANTIPORTER YFCC-RELATED"/>
    <property type="match status" value="1"/>
</dbReference>
<evidence type="ECO:0000256" key="3">
    <source>
        <dbReference type="ARBA" id="ARBA00022692"/>
    </source>
</evidence>
<feature type="domain" description="RCK C-terminal" evidence="8">
    <location>
        <begin position="220"/>
        <end position="305"/>
    </location>
</feature>
<keyword evidence="3 7" id="KW-0812">Transmembrane</keyword>
<dbReference type="GO" id="GO:0008324">
    <property type="term" value="F:monoatomic cation transmembrane transporter activity"/>
    <property type="evidence" value="ECO:0007669"/>
    <property type="project" value="InterPro"/>
</dbReference>